<dbReference type="PANTHER" id="PTHR44215:SF1">
    <property type="entry name" value="WD REPEAT-CONTAINING PROTEIN 75"/>
    <property type="match status" value="1"/>
</dbReference>
<dbReference type="SMART" id="SM00320">
    <property type="entry name" value="WD40"/>
    <property type="match status" value="4"/>
</dbReference>
<evidence type="ECO:0000256" key="4">
    <source>
        <dbReference type="ARBA" id="ARBA00022574"/>
    </source>
</evidence>
<feature type="region of interest" description="Disordered" evidence="9">
    <location>
        <begin position="1"/>
        <end position="50"/>
    </location>
</feature>
<dbReference type="GO" id="GO:0045943">
    <property type="term" value="P:positive regulation of transcription by RNA polymerase I"/>
    <property type="evidence" value="ECO:0007669"/>
    <property type="project" value="InterPro"/>
</dbReference>
<evidence type="ECO:0000256" key="6">
    <source>
        <dbReference type="ARBA" id="ARBA00023163"/>
    </source>
</evidence>
<protein>
    <submittedName>
        <fullName evidence="11">WD40 repeat-like protein</fullName>
    </submittedName>
</protein>
<evidence type="ECO:0000259" key="10">
    <source>
        <dbReference type="Pfam" id="PF23769"/>
    </source>
</evidence>
<dbReference type="SUPFAM" id="SSF50998">
    <property type="entry name" value="Quinoprotein alcohol dehydrogenase-like"/>
    <property type="match status" value="1"/>
</dbReference>
<evidence type="ECO:0000256" key="9">
    <source>
        <dbReference type="SAM" id="MobiDB-lite"/>
    </source>
</evidence>
<name>A0A165YM65_9AGAM</name>
<dbReference type="GO" id="GO:0003723">
    <property type="term" value="F:RNA binding"/>
    <property type="evidence" value="ECO:0007669"/>
    <property type="project" value="InterPro"/>
</dbReference>
<comment type="subcellular location">
    <subcellularLocation>
        <location evidence="1">Nucleus</location>
        <location evidence="1">Nucleolus</location>
    </subcellularLocation>
</comment>
<proteinExistence type="predicted"/>
<feature type="repeat" description="WD" evidence="8">
    <location>
        <begin position="116"/>
        <end position="158"/>
    </location>
</feature>
<keyword evidence="5" id="KW-0677">Repeat</keyword>
<dbReference type="GO" id="GO:2000234">
    <property type="term" value="P:positive regulation of rRNA processing"/>
    <property type="evidence" value="ECO:0007669"/>
    <property type="project" value="TreeGrafter"/>
</dbReference>
<dbReference type="OrthoDB" id="4096at2759"/>
<feature type="compositionally biased region" description="Low complexity" evidence="9">
    <location>
        <begin position="996"/>
        <end position="1010"/>
    </location>
</feature>
<keyword evidence="3" id="KW-0698">rRNA processing</keyword>
<keyword evidence="4 8" id="KW-0853">WD repeat</keyword>
<dbReference type="PROSITE" id="PS50294">
    <property type="entry name" value="WD_REPEATS_REGION"/>
    <property type="match status" value="1"/>
</dbReference>
<evidence type="ECO:0000313" key="12">
    <source>
        <dbReference type="Proteomes" id="UP000076798"/>
    </source>
</evidence>
<organism evidence="11 12">
    <name type="scientific">Sistotremastrum suecicum HHB10207 ss-3</name>
    <dbReference type="NCBI Taxonomy" id="1314776"/>
    <lineage>
        <taxon>Eukaryota</taxon>
        <taxon>Fungi</taxon>
        <taxon>Dikarya</taxon>
        <taxon>Basidiomycota</taxon>
        <taxon>Agaricomycotina</taxon>
        <taxon>Agaricomycetes</taxon>
        <taxon>Sistotremastrales</taxon>
        <taxon>Sistotremastraceae</taxon>
        <taxon>Sistotremastrum</taxon>
    </lineage>
</organism>
<evidence type="ECO:0000256" key="3">
    <source>
        <dbReference type="ARBA" id="ARBA00022552"/>
    </source>
</evidence>
<evidence type="ECO:0000256" key="7">
    <source>
        <dbReference type="ARBA" id="ARBA00023242"/>
    </source>
</evidence>
<dbReference type="InterPro" id="IPR057644">
    <property type="entry name" value="Beta-prop_WDR75_2nd"/>
</dbReference>
<dbReference type="GO" id="GO:0032040">
    <property type="term" value="C:small-subunit processome"/>
    <property type="evidence" value="ECO:0007669"/>
    <property type="project" value="InterPro"/>
</dbReference>
<feature type="compositionally biased region" description="Polar residues" evidence="9">
    <location>
        <begin position="1015"/>
        <end position="1027"/>
    </location>
</feature>
<dbReference type="AlphaFoldDB" id="A0A165YM65"/>
<dbReference type="InterPro" id="IPR011047">
    <property type="entry name" value="Quinoprotein_ADH-like_sf"/>
</dbReference>
<dbReference type="Proteomes" id="UP000076798">
    <property type="component" value="Unassembled WGS sequence"/>
</dbReference>
<dbReference type="STRING" id="1314776.A0A165YM65"/>
<feature type="compositionally biased region" description="Basic and acidic residues" evidence="9">
    <location>
        <begin position="962"/>
        <end position="974"/>
    </location>
</feature>
<evidence type="ECO:0000256" key="5">
    <source>
        <dbReference type="ARBA" id="ARBA00022737"/>
    </source>
</evidence>
<dbReference type="InterPro" id="IPR053826">
    <property type="entry name" value="WDR75"/>
</dbReference>
<evidence type="ECO:0000256" key="1">
    <source>
        <dbReference type="ARBA" id="ARBA00004604"/>
    </source>
</evidence>
<dbReference type="InterPro" id="IPR015943">
    <property type="entry name" value="WD40/YVTN_repeat-like_dom_sf"/>
</dbReference>
<feature type="domain" description="WD repeat-containing protein 75 second beta-propeller" evidence="10">
    <location>
        <begin position="435"/>
        <end position="702"/>
    </location>
</feature>
<dbReference type="EMBL" id="KV428244">
    <property type="protein sequence ID" value="KZT33394.1"/>
    <property type="molecule type" value="Genomic_DNA"/>
</dbReference>
<dbReference type="Gene3D" id="2.130.10.10">
    <property type="entry name" value="YVTN repeat-like/Quinoprotein amine dehydrogenase"/>
    <property type="match status" value="3"/>
</dbReference>
<reference evidence="11 12" key="1">
    <citation type="journal article" date="2016" name="Mol. Biol. Evol.">
        <title>Comparative Genomics of Early-Diverging Mushroom-Forming Fungi Provides Insights into the Origins of Lignocellulose Decay Capabilities.</title>
        <authorList>
            <person name="Nagy L.G."/>
            <person name="Riley R."/>
            <person name="Tritt A."/>
            <person name="Adam C."/>
            <person name="Daum C."/>
            <person name="Floudas D."/>
            <person name="Sun H."/>
            <person name="Yadav J.S."/>
            <person name="Pangilinan J."/>
            <person name="Larsson K.H."/>
            <person name="Matsuura K."/>
            <person name="Barry K."/>
            <person name="Labutti K."/>
            <person name="Kuo R."/>
            <person name="Ohm R.A."/>
            <person name="Bhattacharya S.S."/>
            <person name="Shirouzu T."/>
            <person name="Yoshinaga Y."/>
            <person name="Martin F.M."/>
            <person name="Grigoriev I.V."/>
            <person name="Hibbett D.S."/>
        </authorList>
    </citation>
    <scope>NUCLEOTIDE SEQUENCE [LARGE SCALE GENOMIC DNA]</scope>
    <source>
        <strain evidence="11 12">HHB10207 ss-3</strain>
    </source>
</reference>
<gene>
    <name evidence="11" type="ORF">SISSUDRAFT_993074</name>
</gene>
<feature type="compositionally biased region" description="Polar residues" evidence="9">
    <location>
        <begin position="979"/>
        <end position="995"/>
    </location>
</feature>
<evidence type="ECO:0000256" key="2">
    <source>
        <dbReference type="ARBA" id="ARBA00022517"/>
    </source>
</evidence>
<feature type="region of interest" description="Disordered" evidence="9">
    <location>
        <begin position="962"/>
        <end position="1036"/>
    </location>
</feature>
<dbReference type="GO" id="GO:0006364">
    <property type="term" value="P:rRNA processing"/>
    <property type="evidence" value="ECO:0007669"/>
    <property type="project" value="UniProtKB-KW"/>
</dbReference>
<feature type="repeat" description="WD" evidence="8">
    <location>
        <begin position="318"/>
        <end position="359"/>
    </location>
</feature>
<dbReference type="Pfam" id="PF23769">
    <property type="entry name" value="Beta-prop_WDR75_2nd"/>
    <property type="match status" value="1"/>
</dbReference>
<keyword evidence="6" id="KW-0804">Transcription</keyword>
<evidence type="ECO:0000313" key="11">
    <source>
        <dbReference type="EMBL" id="KZT33394.1"/>
    </source>
</evidence>
<keyword evidence="12" id="KW-1185">Reference proteome</keyword>
<evidence type="ECO:0000256" key="8">
    <source>
        <dbReference type="PROSITE-ProRule" id="PRU00221"/>
    </source>
</evidence>
<keyword evidence="7" id="KW-0539">Nucleus</keyword>
<keyword evidence="2" id="KW-0690">Ribosome biogenesis</keyword>
<accession>A0A165YM65</accession>
<sequence length="1036" mass="112897">MQGTEEPIESGNTVAEPSLKTRKKARKGKDREELLQPSTTSATVEEADEYEDDVPQWSWKSLTDAAASKHPATFTKDGRYFFLPVSSTVKVYSTATGKVVSTLSGSSSSSSSTSTSHPHTHIITSAIINPHNAFQLITASLDGFIKVWDYSEGVLLRTLKIGKPITRLCAHQAIKDFVFVAVNDQKRSYERVSSVLRVSLKPTSKTKQSQIQTPADVVKVGKTRAVTGLALSSSGAWLVAIGGPRVYVCSVSSLDKGFVKFYSPKNLTCLAMNPVEESFSTGDEEGQIRVWHCFDDLDRRPITLENKDVERRTHTTAMHWHAHAVASLAYAPNGAYLLSAGEEGVLVAWQLHSGKKEFVPRVGAPINTVAILEGTPEQGMEYVLGLADGTLVFVTAANLKVSRFISRVKIGVYSQTDFRHHLVPLAVHLQSSTILLPSSHPSSLQIYSPGTDTLLSELEVSPSNRVSRRDEKPIDVARIEFASISDTGDWLATVDLRTGDDEFVSEVYLKLWRWKDGEWSLNTRIDHPHGTKKVTAIEFRPSVKDAADALLVTAGEDGFVKTWKVAAAALSRKKKREGSEEAELYWVNRSSHEYRSQIPSLISWAPDGSLFAVAHSSSPMITILNPSDHALRETVGCPEIRTGATHMSFVGRTGRFLAISGKKDVVLWDLLSGSVHWHYSSPSYISHLVVHPVHNSIAVLQARPRTVPTSQIRKPPSTQVSVFSTASPIPTRVYRVPFYICSVIWDTIAPVAVAQASPSSPDHSERAAHYSLIGITDKWSVNLFGDEVQVAPARTEGEAASQLASANNVAQTGRQTLFQDIFGKSAFVDVSQPPALPAGPTDATVPSNKIRGVLGDIFNVPAYLCPPMETIFGVAMEEFLRKPPEEEDIHEDQEPGDGDVEMQGVDEADADAGMKPPDQARRTVEQWELDTMTALFSKTVVQGEPRTLLWCLRVAHSLSAPERHTNGKAHHPEAAHPVNGTNGTINGKSKSATNGKISPSKPSPIPTVIKAVPSVPNSPSNIASPRTGSKRKQSST</sequence>
<dbReference type="Pfam" id="PF23869">
    <property type="entry name" value="Beta-prop_WDR75_1st"/>
    <property type="match status" value="1"/>
</dbReference>
<dbReference type="PROSITE" id="PS50082">
    <property type="entry name" value="WD_REPEATS_2"/>
    <property type="match status" value="2"/>
</dbReference>
<dbReference type="InterPro" id="IPR001680">
    <property type="entry name" value="WD40_rpt"/>
</dbReference>
<dbReference type="PANTHER" id="PTHR44215">
    <property type="entry name" value="WD REPEAT-CONTAINING PROTEIN 75"/>
    <property type="match status" value="1"/>
</dbReference>
<dbReference type="SUPFAM" id="SSF82171">
    <property type="entry name" value="DPP6 N-terminal domain-like"/>
    <property type="match status" value="1"/>
</dbReference>